<keyword evidence="3" id="KW-1185">Reference proteome</keyword>
<keyword evidence="1" id="KW-1133">Transmembrane helix</keyword>
<keyword evidence="1" id="KW-0812">Transmembrane</keyword>
<dbReference type="GeneID" id="102701975"/>
<sequence length="145" mass="16525">MSSLLLRSSAVRRALSAASREHGPSFRRAISAAATASGGGLEAAVARGPTLPYRCRNLTVHSREKDDKTDLERKHLQELEQMFQQIFIGHVKLHRFIHSSDRDYFDRFLSKLGWPRCKRRDVFVFRCKLATIFVASVMSGYMLPE</sequence>
<dbReference type="EnsemblPlants" id="OB02G14580.1">
    <property type="protein sequence ID" value="OB02G14580.1"/>
    <property type="gene ID" value="OB02G14580"/>
</dbReference>
<dbReference type="OrthoDB" id="10456740at2759"/>
<name>J3L9Z1_ORYBR</name>
<keyword evidence="1" id="KW-0472">Membrane</keyword>
<protein>
    <submittedName>
        <fullName evidence="2">Uncharacterized protein</fullName>
    </submittedName>
</protein>
<dbReference type="Gramene" id="OB02G14580.1">
    <property type="protein sequence ID" value="OB02G14580.1"/>
    <property type="gene ID" value="OB02G14580"/>
</dbReference>
<dbReference type="RefSeq" id="XP_015688383.1">
    <property type="nucleotide sequence ID" value="XM_015832897.1"/>
</dbReference>
<reference evidence="2" key="1">
    <citation type="submission" date="2013-04" db="UniProtKB">
        <authorList>
            <consortium name="EnsemblPlants"/>
        </authorList>
    </citation>
    <scope>IDENTIFICATION</scope>
</reference>
<dbReference type="AlphaFoldDB" id="J3L9Z1"/>
<organism evidence="2">
    <name type="scientific">Oryza brachyantha</name>
    <name type="common">malo sina</name>
    <dbReference type="NCBI Taxonomy" id="4533"/>
    <lineage>
        <taxon>Eukaryota</taxon>
        <taxon>Viridiplantae</taxon>
        <taxon>Streptophyta</taxon>
        <taxon>Embryophyta</taxon>
        <taxon>Tracheophyta</taxon>
        <taxon>Spermatophyta</taxon>
        <taxon>Magnoliopsida</taxon>
        <taxon>Liliopsida</taxon>
        <taxon>Poales</taxon>
        <taxon>Poaceae</taxon>
        <taxon>BOP clade</taxon>
        <taxon>Oryzoideae</taxon>
        <taxon>Oryzeae</taxon>
        <taxon>Oryzinae</taxon>
        <taxon>Oryza</taxon>
    </lineage>
</organism>
<dbReference type="Proteomes" id="UP000006038">
    <property type="component" value="Unassembled WGS sequence"/>
</dbReference>
<dbReference type="KEGG" id="obr:102701975"/>
<proteinExistence type="predicted"/>
<evidence type="ECO:0000313" key="3">
    <source>
        <dbReference type="Proteomes" id="UP000006038"/>
    </source>
</evidence>
<feature type="transmembrane region" description="Helical" evidence="1">
    <location>
        <begin position="123"/>
        <end position="143"/>
    </location>
</feature>
<accession>J3L9Z1</accession>
<evidence type="ECO:0000256" key="1">
    <source>
        <dbReference type="SAM" id="Phobius"/>
    </source>
</evidence>
<dbReference type="HOGENOM" id="CLU_132303_0_0_1"/>
<gene>
    <name evidence="2" type="primary">LOC102701975</name>
</gene>
<evidence type="ECO:0000313" key="2">
    <source>
        <dbReference type="EnsemblPlants" id="OB02G14580.1"/>
    </source>
</evidence>